<keyword evidence="1" id="KW-0175">Coiled coil</keyword>
<proteinExistence type="predicted"/>
<name>A0A8H7XVV5_PSICU</name>
<gene>
    <name evidence="2" type="ORF">JR316_006584</name>
</gene>
<sequence>MNPEQLDDLAKNNLQPAEDTILVVKELLSAPTEQLEAISLEIKRLDEKRKEIEKSIRGYQRILAPIRRVPPDILRTVFEHCLVTHRNPTMAATEAPMLLTRVCSSWRTIALASPRLWAQIHIPFRKEGREDQFRRLKHVPMAPLQKVRSILHDRCRAVNEWLSRSGNLPLSISVNEEQGYLSPSNIEARSMLDASGILLLSILKEFSPRWMELEMTVSYIMYNSLERMLSGHTLPSLLRLRALIYHTVNSWNPSTVEVKPSPIILLRAPNLKYVSINHPTISDLLSSPTITSAPQPVPWTKSITHVSLTHCNPDDCIKLLMMYPQLVRCNFVMGNVFDQDMLQQIVIPSIIHLPQLLSLGLSTIGNSVLNFIPTLLDIIHVPQLRWLRYYNNSSSFNREDIPEAMMDQIPSAFFGRSSNLTTLELDRFCLMPSNILDVLEALDGLIHLALTCKHGLMPRNSIMQRLDGDTFNLECLVVRANGNVVDELPYKELLPRLEIFELYRTLASDDLLLRFVDSRMNPSSHVAVLKKVSIHFDRLREEENLDLAHEIRVRGNAVGVHVVTEFSYSTSTLEVKKKKNFMSPSYIPSSKDVTWKQQDFIDE</sequence>
<dbReference type="EMBL" id="JAFIQS010000006">
    <property type="protein sequence ID" value="KAG5167992.1"/>
    <property type="molecule type" value="Genomic_DNA"/>
</dbReference>
<dbReference type="InterPro" id="IPR032675">
    <property type="entry name" value="LRR_dom_sf"/>
</dbReference>
<feature type="coiled-coil region" evidence="1">
    <location>
        <begin position="35"/>
        <end position="62"/>
    </location>
</feature>
<organism evidence="2">
    <name type="scientific">Psilocybe cubensis</name>
    <name type="common">Psychedelic mushroom</name>
    <name type="synonym">Stropharia cubensis</name>
    <dbReference type="NCBI Taxonomy" id="181762"/>
    <lineage>
        <taxon>Eukaryota</taxon>
        <taxon>Fungi</taxon>
        <taxon>Dikarya</taxon>
        <taxon>Basidiomycota</taxon>
        <taxon>Agaricomycotina</taxon>
        <taxon>Agaricomycetes</taxon>
        <taxon>Agaricomycetidae</taxon>
        <taxon>Agaricales</taxon>
        <taxon>Agaricineae</taxon>
        <taxon>Strophariaceae</taxon>
        <taxon>Psilocybe</taxon>
    </lineage>
</organism>
<dbReference type="OrthoDB" id="3365698at2759"/>
<protein>
    <recommendedName>
        <fullName evidence="3">F-box domain-containing protein</fullName>
    </recommendedName>
</protein>
<dbReference type="SUPFAM" id="SSF52047">
    <property type="entry name" value="RNI-like"/>
    <property type="match status" value="1"/>
</dbReference>
<accession>A0A8H7XVV5</accession>
<dbReference type="AlphaFoldDB" id="A0A8H7XVV5"/>
<reference evidence="2" key="1">
    <citation type="submission" date="2021-02" db="EMBL/GenBank/DDBJ databases">
        <title>Psilocybe cubensis genome.</title>
        <authorList>
            <person name="Mckernan K.J."/>
            <person name="Crawford S."/>
            <person name="Trippe A."/>
            <person name="Kane L.T."/>
            <person name="Mclaughlin S."/>
        </authorList>
    </citation>
    <scope>NUCLEOTIDE SEQUENCE [LARGE SCALE GENOMIC DNA]</scope>
    <source>
        <strain evidence="2">MGC-MH-2018</strain>
    </source>
</reference>
<evidence type="ECO:0000256" key="1">
    <source>
        <dbReference type="SAM" id="Coils"/>
    </source>
</evidence>
<comment type="caution">
    <text evidence="2">The sequence shown here is derived from an EMBL/GenBank/DDBJ whole genome shotgun (WGS) entry which is preliminary data.</text>
</comment>
<evidence type="ECO:0000313" key="2">
    <source>
        <dbReference type="EMBL" id="KAG5167992.1"/>
    </source>
</evidence>
<evidence type="ECO:0008006" key="3">
    <source>
        <dbReference type="Google" id="ProtNLM"/>
    </source>
</evidence>
<dbReference type="Gene3D" id="3.80.10.10">
    <property type="entry name" value="Ribonuclease Inhibitor"/>
    <property type="match status" value="1"/>
</dbReference>